<dbReference type="GO" id="GO:0016538">
    <property type="term" value="F:cyclin-dependent protein serine/threonine kinase regulator activity"/>
    <property type="evidence" value="ECO:0007669"/>
    <property type="project" value="InterPro"/>
</dbReference>
<comment type="caution">
    <text evidence="2">The sequence shown here is derived from an EMBL/GenBank/DDBJ whole genome shotgun (WGS) entry which is preliminary data.</text>
</comment>
<reference evidence="2 3" key="1">
    <citation type="submission" date="2020-06" db="EMBL/GenBank/DDBJ databases">
        <title>Transcriptomic and genomic resources for Thalictrum thalictroides and T. hernandezii: Facilitating candidate gene discovery in an emerging model plant lineage.</title>
        <authorList>
            <person name="Arias T."/>
            <person name="Riano-Pachon D.M."/>
            <person name="Di Stilio V.S."/>
        </authorList>
    </citation>
    <scope>NUCLEOTIDE SEQUENCE [LARGE SCALE GENOMIC DNA]</scope>
    <source>
        <strain evidence="3">cv. WT478/WT964</strain>
        <tissue evidence="2">Leaves</tissue>
    </source>
</reference>
<dbReference type="SUPFAM" id="SSF47954">
    <property type="entry name" value="Cyclin-like"/>
    <property type="match status" value="1"/>
</dbReference>
<dbReference type="InterPro" id="IPR043198">
    <property type="entry name" value="Cyclin/Ssn8"/>
</dbReference>
<evidence type="ECO:0000313" key="2">
    <source>
        <dbReference type="EMBL" id="KAF5205824.1"/>
    </source>
</evidence>
<dbReference type="GO" id="GO:0006357">
    <property type="term" value="P:regulation of transcription by RNA polymerase II"/>
    <property type="evidence" value="ECO:0007669"/>
    <property type="project" value="InterPro"/>
</dbReference>
<feature type="region of interest" description="Disordered" evidence="1">
    <location>
        <begin position="112"/>
        <end position="250"/>
    </location>
</feature>
<name>A0A7J6X7X9_THATH</name>
<dbReference type="PANTHER" id="PTHR10026">
    <property type="entry name" value="CYCLIN"/>
    <property type="match status" value="1"/>
</dbReference>
<organism evidence="2 3">
    <name type="scientific">Thalictrum thalictroides</name>
    <name type="common">Rue-anemone</name>
    <name type="synonym">Anemone thalictroides</name>
    <dbReference type="NCBI Taxonomy" id="46969"/>
    <lineage>
        <taxon>Eukaryota</taxon>
        <taxon>Viridiplantae</taxon>
        <taxon>Streptophyta</taxon>
        <taxon>Embryophyta</taxon>
        <taxon>Tracheophyta</taxon>
        <taxon>Spermatophyta</taxon>
        <taxon>Magnoliopsida</taxon>
        <taxon>Ranunculales</taxon>
        <taxon>Ranunculaceae</taxon>
        <taxon>Thalictroideae</taxon>
        <taxon>Thalictrum</taxon>
    </lineage>
</organism>
<sequence>MVVLHGDAIGNYLENMASLRTNLCVRFKSEVVACGVVYAAARRFQVPLPENPPWWRAFDADKSGIDEVCRVLAHLYRLPKAQYIAVCKEGDSFTSSNKNMDSPAQLVPKEGLLDSLPVGNDTTTPTAGSVPINPESGGPKNSLIKEASGKVKESKKSDGDAKSLPIEGEAREDFAPKLKAEHRTEVSEEKNKVRERDRERERERLKARQIDRGRDSDRERKREKVEMDIDKFKERSRRSKDIGGHSEKSRYHVARGLSNVEGFPGFSNGYRDG</sequence>
<keyword evidence="3" id="KW-1185">Reference proteome</keyword>
<dbReference type="InterPro" id="IPR036915">
    <property type="entry name" value="Cyclin-like_sf"/>
</dbReference>
<dbReference type="EMBL" id="JABWDY010003608">
    <property type="protein sequence ID" value="KAF5205824.1"/>
    <property type="molecule type" value="Genomic_DNA"/>
</dbReference>
<gene>
    <name evidence="2" type="ORF">FRX31_004589</name>
</gene>
<dbReference type="AlphaFoldDB" id="A0A7J6X7X9"/>
<evidence type="ECO:0000313" key="3">
    <source>
        <dbReference type="Proteomes" id="UP000554482"/>
    </source>
</evidence>
<proteinExistence type="predicted"/>
<dbReference type="OrthoDB" id="1739546at2759"/>
<feature type="compositionally biased region" description="Basic and acidic residues" evidence="1">
    <location>
        <begin position="147"/>
        <end position="161"/>
    </location>
</feature>
<feature type="compositionally biased region" description="Basic and acidic residues" evidence="1">
    <location>
        <begin position="168"/>
        <end position="250"/>
    </location>
</feature>
<dbReference type="Proteomes" id="UP000554482">
    <property type="component" value="Unassembled WGS sequence"/>
</dbReference>
<evidence type="ECO:0000256" key="1">
    <source>
        <dbReference type="SAM" id="MobiDB-lite"/>
    </source>
</evidence>
<accession>A0A7J6X7X9</accession>
<protein>
    <submittedName>
        <fullName evidence="2">Cyclin-l1-1</fullName>
    </submittedName>
</protein>
<dbReference type="Gene3D" id="1.10.472.10">
    <property type="entry name" value="Cyclin-like"/>
    <property type="match status" value="1"/>
</dbReference>